<evidence type="ECO:0000313" key="3">
    <source>
        <dbReference type="Proteomes" id="UP000015527"/>
    </source>
</evidence>
<evidence type="ECO:0000313" key="2">
    <source>
        <dbReference type="EMBL" id="EQB16898.1"/>
    </source>
</evidence>
<sequence>MLPFVAGALACWFVPRWSGVAVDLTIIWGALILAFLGGVRRGFGFGDPAASTRAEILTMMVYVSLGGLALILATAGSPVTALAVLAAGYIVVPIADTIGAAKGDVPAYFAALRPKQMSIAIVSLLAILVKISLS</sequence>
<dbReference type="AlphaFoldDB" id="T0HXT5"/>
<gene>
    <name evidence="2" type="ORF">L284_08905</name>
</gene>
<evidence type="ECO:0008006" key="4">
    <source>
        <dbReference type="Google" id="ProtNLM"/>
    </source>
</evidence>
<proteinExistence type="predicted"/>
<keyword evidence="1" id="KW-0472">Membrane</keyword>
<feature type="transmembrane region" description="Helical" evidence="1">
    <location>
        <begin position="60"/>
        <end position="92"/>
    </location>
</feature>
<comment type="caution">
    <text evidence="2">The sequence shown here is derived from an EMBL/GenBank/DDBJ whole genome shotgun (WGS) entry which is preliminary data.</text>
</comment>
<reference evidence="2 3" key="1">
    <citation type="journal article" date="2013" name="Genome Announc.">
        <title>Genome Sequence of Novosphingobium lindaniclasticum LE124T, Isolated from a Hexachlorocyclohexane Dumpsite.</title>
        <authorList>
            <person name="Saxena A."/>
            <person name="Nayyar N."/>
            <person name="Sangwan N."/>
            <person name="Kumari R."/>
            <person name="Khurana J.P."/>
            <person name="Lal R."/>
        </authorList>
    </citation>
    <scope>NUCLEOTIDE SEQUENCE [LARGE SCALE GENOMIC DNA]</scope>
    <source>
        <strain evidence="2 3">LE124</strain>
    </source>
</reference>
<dbReference type="Pfam" id="PF11911">
    <property type="entry name" value="DUF3429"/>
    <property type="match status" value="1"/>
</dbReference>
<organism evidence="2 3">
    <name type="scientific">Novosphingobium lindaniclasticum LE124</name>
    <dbReference type="NCBI Taxonomy" id="1096930"/>
    <lineage>
        <taxon>Bacteria</taxon>
        <taxon>Pseudomonadati</taxon>
        <taxon>Pseudomonadota</taxon>
        <taxon>Alphaproteobacteria</taxon>
        <taxon>Sphingomonadales</taxon>
        <taxon>Sphingomonadaceae</taxon>
        <taxon>Novosphingobium</taxon>
    </lineage>
</organism>
<evidence type="ECO:0000256" key="1">
    <source>
        <dbReference type="SAM" id="Phobius"/>
    </source>
</evidence>
<feature type="transmembrane region" description="Helical" evidence="1">
    <location>
        <begin position="116"/>
        <end position="133"/>
    </location>
</feature>
<keyword evidence="1" id="KW-0812">Transmembrane</keyword>
<dbReference type="InterPro" id="IPR021836">
    <property type="entry name" value="DUF3429"/>
</dbReference>
<dbReference type="Proteomes" id="UP000015527">
    <property type="component" value="Unassembled WGS sequence"/>
</dbReference>
<keyword evidence="3" id="KW-1185">Reference proteome</keyword>
<accession>T0HXT5</accession>
<dbReference type="EMBL" id="ATHL01000061">
    <property type="protein sequence ID" value="EQB16898.1"/>
    <property type="molecule type" value="Genomic_DNA"/>
</dbReference>
<keyword evidence="1" id="KW-1133">Transmembrane helix</keyword>
<dbReference type="PATRIC" id="fig|1096930.3.peg.1765"/>
<name>T0HXT5_9SPHN</name>
<protein>
    <recommendedName>
        <fullName evidence="4">DUF3429 domain-containing protein</fullName>
    </recommendedName>
</protein>
<dbReference type="eggNOG" id="ENOG50335YQ">
    <property type="taxonomic scope" value="Bacteria"/>
</dbReference>
<feature type="transmembrane region" description="Helical" evidence="1">
    <location>
        <begin position="20"/>
        <end position="39"/>
    </location>
</feature>